<name>A0A8D0F5P8_STROC</name>
<proteinExistence type="predicted"/>
<reference evidence="2" key="2">
    <citation type="submission" date="2025-09" db="UniProtKB">
        <authorList>
            <consortium name="Ensembl"/>
        </authorList>
    </citation>
    <scope>IDENTIFICATION</scope>
</reference>
<organism evidence="2 3">
    <name type="scientific">Strix occidentalis caurina</name>
    <name type="common">northern spotted owl</name>
    <dbReference type="NCBI Taxonomy" id="311401"/>
    <lineage>
        <taxon>Eukaryota</taxon>
        <taxon>Metazoa</taxon>
        <taxon>Chordata</taxon>
        <taxon>Craniata</taxon>
        <taxon>Vertebrata</taxon>
        <taxon>Euteleostomi</taxon>
        <taxon>Archelosauria</taxon>
        <taxon>Archosauria</taxon>
        <taxon>Dinosauria</taxon>
        <taxon>Saurischia</taxon>
        <taxon>Theropoda</taxon>
        <taxon>Coelurosauria</taxon>
        <taxon>Aves</taxon>
        <taxon>Neognathae</taxon>
        <taxon>Neoaves</taxon>
        <taxon>Telluraves</taxon>
        <taxon>Strigiformes</taxon>
        <taxon>Strigidae</taxon>
        <taxon>Strix</taxon>
    </lineage>
</organism>
<evidence type="ECO:0000313" key="3">
    <source>
        <dbReference type="Proteomes" id="UP000694551"/>
    </source>
</evidence>
<reference evidence="2" key="1">
    <citation type="submission" date="2025-08" db="UniProtKB">
        <authorList>
            <consortium name="Ensembl"/>
        </authorList>
    </citation>
    <scope>IDENTIFICATION</scope>
</reference>
<dbReference type="Proteomes" id="UP000694551">
    <property type="component" value="Unplaced"/>
</dbReference>
<sequence>MPHFTVVPVEDKHRAGPADERLSARAGPGGGSAAPVAAAGAPAMRVDAASSGCAGGAEPGRLGDPPRALPPPLVGSPGRSGERGLRGGDGCYRRSHKLRSPEAIRVRGERLECFQGSAAK</sequence>
<dbReference type="AlphaFoldDB" id="A0A8D0F5P8"/>
<feature type="region of interest" description="Disordered" evidence="1">
    <location>
        <begin position="1"/>
        <end position="96"/>
    </location>
</feature>
<accession>A0A8D0F5P8</accession>
<evidence type="ECO:0000313" key="2">
    <source>
        <dbReference type="Ensembl" id="ENSSOCP00000009483.1"/>
    </source>
</evidence>
<dbReference type="Ensembl" id="ENSSOCT00000009727.1">
    <property type="protein sequence ID" value="ENSSOCP00000009483.1"/>
    <property type="gene ID" value="ENSSOCG00000007242.1"/>
</dbReference>
<feature type="compositionally biased region" description="Low complexity" evidence="1">
    <location>
        <begin position="33"/>
        <end position="49"/>
    </location>
</feature>
<keyword evidence="3" id="KW-1185">Reference proteome</keyword>
<evidence type="ECO:0000256" key="1">
    <source>
        <dbReference type="SAM" id="MobiDB-lite"/>
    </source>
</evidence>
<protein>
    <submittedName>
        <fullName evidence="2">Uncharacterized protein</fullName>
    </submittedName>
</protein>
<feature type="compositionally biased region" description="Basic and acidic residues" evidence="1">
    <location>
        <begin position="9"/>
        <end position="23"/>
    </location>
</feature>